<reference evidence="2 3" key="1">
    <citation type="journal article" date="2021" name="Elife">
        <title>Chloroplast acquisition without the gene transfer in kleptoplastic sea slugs, Plakobranchus ocellatus.</title>
        <authorList>
            <person name="Maeda T."/>
            <person name="Takahashi S."/>
            <person name="Yoshida T."/>
            <person name="Shimamura S."/>
            <person name="Takaki Y."/>
            <person name="Nagai Y."/>
            <person name="Toyoda A."/>
            <person name="Suzuki Y."/>
            <person name="Arimoto A."/>
            <person name="Ishii H."/>
            <person name="Satoh N."/>
            <person name="Nishiyama T."/>
            <person name="Hasebe M."/>
            <person name="Maruyama T."/>
            <person name="Minagawa J."/>
            <person name="Obokata J."/>
            <person name="Shigenobu S."/>
        </authorList>
    </citation>
    <scope>NUCLEOTIDE SEQUENCE [LARGE SCALE GENOMIC DNA]</scope>
</reference>
<gene>
    <name evidence="2" type="ORF">PoB_000261800</name>
</gene>
<dbReference type="AlphaFoldDB" id="A0AAV3Y0D7"/>
<evidence type="ECO:0000313" key="3">
    <source>
        <dbReference type="Proteomes" id="UP000735302"/>
    </source>
</evidence>
<feature type="compositionally biased region" description="Polar residues" evidence="1">
    <location>
        <begin position="27"/>
        <end position="38"/>
    </location>
</feature>
<protein>
    <submittedName>
        <fullName evidence="2">Uncharacterized protein</fullName>
    </submittedName>
</protein>
<comment type="caution">
    <text evidence="2">The sequence shown here is derived from an EMBL/GenBank/DDBJ whole genome shotgun (WGS) entry which is preliminary data.</text>
</comment>
<feature type="region of interest" description="Disordered" evidence="1">
    <location>
        <begin position="27"/>
        <end position="62"/>
    </location>
</feature>
<proteinExistence type="predicted"/>
<accession>A0AAV3Y0D7</accession>
<evidence type="ECO:0000256" key="1">
    <source>
        <dbReference type="SAM" id="MobiDB-lite"/>
    </source>
</evidence>
<dbReference type="EMBL" id="BLXT01000358">
    <property type="protein sequence ID" value="GFN76112.1"/>
    <property type="molecule type" value="Genomic_DNA"/>
</dbReference>
<keyword evidence="3" id="KW-1185">Reference proteome</keyword>
<dbReference type="Proteomes" id="UP000735302">
    <property type="component" value="Unassembled WGS sequence"/>
</dbReference>
<name>A0AAV3Y0D7_9GAST</name>
<sequence>MVKQIVEKCDISRHFCYCQPSQEREQLQGSDSLSQSKTLIRGAGGGGNDWRHSPSRSQSASGMPLWCKDFAEHGNANSRLTKSARFGEPTLYPAFTLSDYRICDSRHPLSVLRSLISAVLGISTVNQVIRSR</sequence>
<evidence type="ECO:0000313" key="2">
    <source>
        <dbReference type="EMBL" id="GFN76112.1"/>
    </source>
</evidence>
<organism evidence="2 3">
    <name type="scientific">Plakobranchus ocellatus</name>
    <dbReference type="NCBI Taxonomy" id="259542"/>
    <lineage>
        <taxon>Eukaryota</taxon>
        <taxon>Metazoa</taxon>
        <taxon>Spiralia</taxon>
        <taxon>Lophotrochozoa</taxon>
        <taxon>Mollusca</taxon>
        <taxon>Gastropoda</taxon>
        <taxon>Heterobranchia</taxon>
        <taxon>Euthyneura</taxon>
        <taxon>Panpulmonata</taxon>
        <taxon>Sacoglossa</taxon>
        <taxon>Placobranchoidea</taxon>
        <taxon>Plakobranchidae</taxon>
        <taxon>Plakobranchus</taxon>
    </lineage>
</organism>